<evidence type="ECO:0000256" key="1">
    <source>
        <dbReference type="SAM" id="MobiDB-lite"/>
    </source>
</evidence>
<feature type="transmembrane region" description="Helical" evidence="2">
    <location>
        <begin position="447"/>
        <end position="467"/>
    </location>
</feature>
<dbReference type="EMBL" id="CCBN010000007">
    <property type="protein sequence ID" value="CDO54375.1"/>
    <property type="molecule type" value="Genomic_DNA"/>
</dbReference>
<accession>A0A0J9XB09</accession>
<dbReference type="AlphaFoldDB" id="A0A0J9XB09"/>
<feature type="transmembrane region" description="Helical" evidence="2">
    <location>
        <begin position="308"/>
        <end position="333"/>
    </location>
</feature>
<dbReference type="PANTHER" id="PTHR35872:SF1">
    <property type="entry name" value="ALPHA-L-RHAMNOSIDASE C"/>
    <property type="match status" value="1"/>
</dbReference>
<evidence type="ECO:0000313" key="4">
    <source>
        <dbReference type="Proteomes" id="UP000242525"/>
    </source>
</evidence>
<protein>
    <submittedName>
        <fullName evidence="3">Uncharacterized protein</fullName>
    </submittedName>
</protein>
<feature type="region of interest" description="Disordered" evidence="1">
    <location>
        <begin position="505"/>
        <end position="524"/>
    </location>
</feature>
<dbReference type="InterPro" id="IPR021369">
    <property type="entry name" value="DUF2985"/>
</dbReference>
<gene>
    <name evidence="3" type="ORF">BN980_GECA07s03684g</name>
</gene>
<dbReference type="OrthoDB" id="4096174at2759"/>
<feature type="compositionally biased region" description="Low complexity" evidence="1">
    <location>
        <begin position="172"/>
        <end position="184"/>
    </location>
</feature>
<comment type="caution">
    <text evidence="3">The sequence shown here is derived from an EMBL/GenBank/DDBJ whole genome shotgun (WGS) entry which is preliminary data.</text>
</comment>
<feature type="compositionally biased region" description="Basic and acidic residues" evidence="1">
    <location>
        <begin position="505"/>
        <end position="520"/>
    </location>
</feature>
<organism evidence="3 4">
    <name type="scientific">Geotrichum candidum</name>
    <name type="common">Oospora lactis</name>
    <name type="synonym">Dipodascus geotrichum</name>
    <dbReference type="NCBI Taxonomy" id="1173061"/>
    <lineage>
        <taxon>Eukaryota</taxon>
        <taxon>Fungi</taxon>
        <taxon>Dikarya</taxon>
        <taxon>Ascomycota</taxon>
        <taxon>Saccharomycotina</taxon>
        <taxon>Dipodascomycetes</taxon>
        <taxon>Dipodascales</taxon>
        <taxon>Dipodascaceae</taxon>
        <taxon>Geotrichum</taxon>
    </lineage>
</organism>
<dbReference type="Pfam" id="PF11204">
    <property type="entry name" value="DUF2985"/>
    <property type="match status" value="1"/>
</dbReference>
<dbReference type="STRING" id="1173061.A0A0J9XB09"/>
<proteinExistence type="predicted"/>
<dbReference type="Proteomes" id="UP000242525">
    <property type="component" value="Unassembled WGS sequence"/>
</dbReference>
<evidence type="ECO:0000313" key="3">
    <source>
        <dbReference type="EMBL" id="CDO54375.1"/>
    </source>
</evidence>
<feature type="region of interest" description="Disordered" evidence="1">
    <location>
        <begin position="145"/>
        <end position="186"/>
    </location>
</feature>
<keyword evidence="2" id="KW-0812">Transmembrane</keyword>
<feature type="compositionally biased region" description="Basic and acidic residues" evidence="1">
    <location>
        <begin position="53"/>
        <end position="69"/>
    </location>
</feature>
<keyword evidence="4" id="KW-1185">Reference proteome</keyword>
<evidence type="ECO:0000256" key="2">
    <source>
        <dbReference type="SAM" id="Phobius"/>
    </source>
</evidence>
<keyword evidence="2" id="KW-0472">Membrane</keyword>
<reference evidence="3" key="1">
    <citation type="submission" date="2014-03" db="EMBL/GenBank/DDBJ databases">
        <authorList>
            <person name="Casaregola S."/>
        </authorList>
    </citation>
    <scope>NUCLEOTIDE SEQUENCE [LARGE SCALE GENOMIC DNA]</scope>
    <source>
        <strain evidence="3">CLIB 918</strain>
    </source>
</reference>
<name>A0A0J9XB09_GEOCN</name>
<feature type="transmembrane region" description="Helical" evidence="2">
    <location>
        <begin position="413"/>
        <end position="435"/>
    </location>
</feature>
<feature type="compositionally biased region" description="Polar residues" evidence="1">
    <location>
        <begin position="1"/>
        <end position="10"/>
    </location>
</feature>
<dbReference type="PANTHER" id="PTHR35872">
    <property type="entry name" value="INTEGRAL MEMBRANE PROTEIN (AFU_ORTHOLOGUE AFUA_5G07110)"/>
    <property type="match status" value="1"/>
</dbReference>
<feature type="transmembrane region" description="Helical" evidence="2">
    <location>
        <begin position="353"/>
        <end position="372"/>
    </location>
</feature>
<keyword evidence="2" id="KW-1133">Transmembrane helix</keyword>
<feature type="region of interest" description="Disordered" evidence="1">
    <location>
        <begin position="90"/>
        <end position="111"/>
    </location>
</feature>
<sequence length="550" mass="61870">MSTSKDNTLASGKDPELPRDNNIPPPFSESDGDDDDNSIVSQPTVDEDDEEENKSVNTDKDNLSDHNDFKPVLGPYALDSMAFHSFVSARHSPNPLSLQPNETEPVPQLSHLAPGRQGLISQIPRDAIPEPTADELELISQMPSQSALLQEKERSSTQPESGKPKNVESGELSSASSTLQTSASDPEFQAKNTTWVRRRTSLAVNHYANLENTQGFVGAVALAFAAIPGPKSLMAAGNYFFDKDNKTFYAKGEKRPEPRPTAAAGIKFKREHTRRQIFKRRLEIFGFLIKEYVKLFGKYVMTLKGFAVILYFLLVIAFGGMLFLLLCNAAPAMTREWGPNNKEHSPRQIWMEIDSQILNALFSITGLGLFPIRMRDLYLWFRGRYLGDPKCNDRILKIHSKWFWSGFSSDWKLMTVILLYIFNSVFQVLLCFVMWNYNRFNRPPWTTGTLIGASFSCTIGAGIIMFLEAKRIDKYCFQTGNMRVLGVAFDEMNMKGDVDFEAKDDNNELQKVNPEPEPKRKASVRFSNSNPLLLQNTQKESVNGDASSLV</sequence>
<feature type="region of interest" description="Disordered" evidence="1">
    <location>
        <begin position="1"/>
        <end position="74"/>
    </location>
</feature>